<protein>
    <submittedName>
        <fullName evidence="5">Sulfotransferase family cytosolic 1B member 1-like</fullName>
    </submittedName>
</protein>
<dbReference type="GeneID" id="102807727"/>
<gene>
    <name evidence="5" type="primary">LOC102807727</name>
</gene>
<sequence>MATIFDLGENDCYTLPGEWRHMDRLYSDSIRRDVVENPEILQVRSDDCFVVTYPKSGTTWTLEMTRLVMNYGVTSTKQHNILPFLELKVDKKSRDSTLYDGFSMTEKMESSRLVKSHLPVGALTKDLFTEGCKIIVVARNPKDVAVSFYYFYKSEKESFGDYDGDFHHFLRMFMNGKVLYGDWFTHVLEWWQCCRDNKNILFLKYEDMKKDPRSATARIADYLGYDLNDDVIDKITEHCSFKNMKKAPAIESTVRKGIVGDWKNYFTVAENEAFERIYNEKMKGTGLSFEW</sequence>
<evidence type="ECO:0000313" key="4">
    <source>
        <dbReference type="Proteomes" id="UP000694865"/>
    </source>
</evidence>
<comment type="similarity">
    <text evidence="1">Belongs to the sulfotransferase 1 family.</text>
</comment>
<evidence type="ECO:0000256" key="2">
    <source>
        <dbReference type="ARBA" id="ARBA00022679"/>
    </source>
</evidence>
<keyword evidence="2" id="KW-0808">Transferase</keyword>
<evidence type="ECO:0000313" key="5">
    <source>
        <dbReference type="RefSeq" id="XP_006815308.1"/>
    </source>
</evidence>
<evidence type="ECO:0000259" key="3">
    <source>
        <dbReference type="Pfam" id="PF00685"/>
    </source>
</evidence>
<dbReference type="Pfam" id="PF00685">
    <property type="entry name" value="Sulfotransfer_1"/>
    <property type="match status" value="1"/>
</dbReference>
<keyword evidence="4" id="KW-1185">Reference proteome</keyword>
<feature type="domain" description="Sulfotransferase" evidence="3">
    <location>
        <begin position="46"/>
        <end position="286"/>
    </location>
</feature>
<proteinExistence type="inferred from homology"/>
<name>A0ABM0M5L7_SACKO</name>
<reference evidence="5" key="1">
    <citation type="submission" date="2025-08" db="UniProtKB">
        <authorList>
            <consortium name="RefSeq"/>
        </authorList>
    </citation>
    <scope>IDENTIFICATION</scope>
    <source>
        <tissue evidence="5">Testes</tissue>
    </source>
</reference>
<dbReference type="PANTHER" id="PTHR11783">
    <property type="entry name" value="SULFOTRANSFERASE SULT"/>
    <property type="match status" value="1"/>
</dbReference>
<dbReference type="SUPFAM" id="SSF52540">
    <property type="entry name" value="P-loop containing nucleoside triphosphate hydrolases"/>
    <property type="match status" value="1"/>
</dbReference>
<dbReference type="InterPro" id="IPR027417">
    <property type="entry name" value="P-loop_NTPase"/>
</dbReference>
<accession>A0ABM0M5L7</accession>
<dbReference type="RefSeq" id="XP_006815308.1">
    <property type="nucleotide sequence ID" value="XM_006815245.1"/>
</dbReference>
<evidence type="ECO:0000256" key="1">
    <source>
        <dbReference type="ARBA" id="ARBA00005771"/>
    </source>
</evidence>
<dbReference type="InterPro" id="IPR000863">
    <property type="entry name" value="Sulfotransferase_dom"/>
</dbReference>
<dbReference type="Proteomes" id="UP000694865">
    <property type="component" value="Unplaced"/>
</dbReference>
<organism evidence="4 5">
    <name type="scientific">Saccoglossus kowalevskii</name>
    <name type="common">Acorn worm</name>
    <dbReference type="NCBI Taxonomy" id="10224"/>
    <lineage>
        <taxon>Eukaryota</taxon>
        <taxon>Metazoa</taxon>
        <taxon>Hemichordata</taxon>
        <taxon>Enteropneusta</taxon>
        <taxon>Harrimaniidae</taxon>
        <taxon>Saccoglossus</taxon>
    </lineage>
</organism>
<dbReference type="Gene3D" id="3.40.50.300">
    <property type="entry name" value="P-loop containing nucleotide triphosphate hydrolases"/>
    <property type="match status" value="1"/>
</dbReference>